<evidence type="ECO:0000313" key="2">
    <source>
        <dbReference type="Proteomes" id="UP000075243"/>
    </source>
</evidence>
<organism evidence="1 2">
    <name type="scientific">Cajanus cajan</name>
    <name type="common">Pigeon pea</name>
    <name type="synonym">Cajanus indicus</name>
    <dbReference type="NCBI Taxonomy" id="3821"/>
    <lineage>
        <taxon>Eukaryota</taxon>
        <taxon>Viridiplantae</taxon>
        <taxon>Streptophyta</taxon>
        <taxon>Embryophyta</taxon>
        <taxon>Tracheophyta</taxon>
        <taxon>Spermatophyta</taxon>
        <taxon>Magnoliopsida</taxon>
        <taxon>eudicotyledons</taxon>
        <taxon>Gunneridae</taxon>
        <taxon>Pentapetalae</taxon>
        <taxon>rosids</taxon>
        <taxon>fabids</taxon>
        <taxon>Fabales</taxon>
        <taxon>Fabaceae</taxon>
        <taxon>Papilionoideae</taxon>
        <taxon>50 kb inversion clade</taxon>
        <taxon>NPAAA clade</taxon>
        <taxon>indigoferoid/millettioid clade</taxon>
        <taxon>Phaseoleae</taxon>
        <taxon>Cajanus</taxon>
    </lineage>
</organism>
<evidence type="ECO:0000313" key="1">
    <source>
        <dbReference type="EMBL" id="KYP63331.1"/>
    </source>
</evidence>
<dbReference type="Proteomes" id="UP000075243">
    <property type="component" value="Chromosome 7"/>
</dbReference>
<dbReference type="EMBL" id="CM003609">
    <property type="protein sequence ID" value="KYP63331.1"/>
    <property type="molecule type" value="Genomic_DNA"/>
</dbReference>
<sequence>MSLLHKFVCDPSHVIKLNHLEVRDSLMILTLLVRVKDQMVKELKDKDIPLVKVV</sequence>
<keyword evidence="2" id="KW-1185">Reference proteome</keyword>
<accession>A0A151T8J1</accession>
<reference evidence="1 2" key="1">
    <citation type="journal article" date="2012" name="Nat. Biotechnol.">
        <title>Draft genome sequence of pigeonpea (Cajanus cajan), an orphan legume crop of resource-poor farmers.</title>
        <authorList>
            <person name="Varshney R.K."/>
            <person name="Chen W."/>
            <person name="Li Y."/>
            <person name="Bharti A.K."/>
            <person name="Saxena R.K."/>
            <person name="Schlueter J.A."/>
            <person name="Donoghue M.T."/>
            <person name="Azam S."/>
            <person name="Fan G."/>
            <person name="Whaley A.M."/>
            <person name="Farmer A.D."/>
            <person name="Sheridan J."/>
            <person name="Iwata A."/>
            <person name="Tuteja R."/>
            <person name="Penmetsa R.V."/>
            <person name="Wu W."/>
            <person name="Upadhyaya H.D."/>
            <person name="Yang S.P."/>
            <person name="Shah T."/>
            <person name="Saxena K.B."/>
            <person name="Michael T."/>
            <person name="McCombie W.R."/>
            <person name="Yang B."/>
            <person name="Zhang G."/>
            <person name="Yang H."/>
            <person name="Wang J."/>
            <person name="Spillane C."/>
            <person name="Cook D.R."/>
            <person name="May G.D."/>
            <person name="Xu X."/>
            <person name="Jackson S.A."/>
        </authorList>
    </citation>
    <scope>NUCLEOTIDE SEQUENCE [LARGE SCALE GENOMIC DNA]</scope>
    <source>
        <strain evidence="2">cv. Asha</strain>
    </source>
</reference>
<dbReference type="AlphaFoldDB" id="A0A151T8J1"/>
<proteinExistence type="predicted"/>
<protein>
    <submittedName>
        <fullName evidence="1">Uncharacterized protein</fullName>
    </submittedName>
</protein>
<name>A0A151T8J1_CAJCA</name>
<gene>
    <name evidence="1" type="ORF">KK1_017900</name>
</gene>
<dbReference type="Gramene" id="C.cajan_17387.t">
    <property type="protein sequence ID" value="C.cajan_17387.t.cds1"/>
    <property type="gene ID" value="C.cajan_17387"/>
</dbReference>